<keyword evidence="2" id="KW-0560">Oxidoreductase</keyword>
<feature type="active site" description="Nucleophile" evidence="3">
    <location>
        <position position="154"/>
    </location>
</feature>
<dbReference type="PRINTS" id="PR00078">
    <property type="entry name" value="G3PDHDRGNASE"/>
</dbReference>
<feature type="domain" description="Glyceraldehyde 3-phosphate dehydrogenase NAD(P) binding" evidence="8">
    <location>
        <begin position="3"/>
        <end position="154"/>
    </location>
</feature>
<dbReference type="Pfam" id="PF00044">
    <property type="entry name" value="Gp_dh_N"/>
    <property type="match status" value="1"/>
</dbReference>
<dbReference type="NCBIfam" id="TIGR01534">
    <property type="entry name" value="GAPDH-I"/>
    <property type="match status" value="1"/>
</dbReference>
<comment type="caution">
    <text evidence="9">The sequence shown here is derived from an EMBL/GenBank/DDBJ whole genome shotgun (WGS) entry which is preliminary data.</text>
</comment>
<feature type="site" description="Activates thiol group during catalysis" evidence="6">
    <location>
        <position position="181"/>
    </location>
</feature>
<dbReference type="Proteomes" id="UP000628775">
    <property type="component" value="Unassembled WGS sequence"/>
</dbReference>
<dbReference type="PANTHER" id="PTHR43148">
    <property type="entry name" value="GLYCERALDEHYDE-3-PHOSPHATE DEHYDROGENASE 2"/>
    <property type="match status" value="1"/>
</dbReference>
<dbReference type="InterPro" id="IPR020828">
    <property type="entry name" value="GlycerAld_3-P_DH_NAD(P)-bd"/>
</dbReference>
<dbReference type="InterPro" id="IPR020829">
    <property type="entry name" value="GlycerAld_3-P_DH_cat"/>
</dbReference>
<accession>A0A8J2YME8</accession>
<dbReference type="FunFam" id="3.40.50.720:FF:000001">
    <property type="entry name" value="Glyceraldehyde-3-phosphate dehydrogenase"/>
    <property type="match status" value="1"/>
</dbReference>
<evidence type="ECO:0000256" key="5">
    <source>
        <dbReference type="PIRSR" id="PIRSR000149-3"/>
    </source>
</evidence>
<dbReference type="InterPro" id="IPR006424">
    <property type="entry name" value="Glyceraldehyde-3-P_DH_1"/>
</dbReference>
<sequence length="346" mass="38558">MGKRMGISGMGRIGRLLVRKMMTDTKTKDMLKAINSLYPAETIAHLLKYDSVHGRWDAEIVAAGEMLYIDGRIIKVTYCRDPETIPWQQLEIDLVIDATGKFNNREGMTKHIKAGASSVLITAPGEDVDLTAVMGINHQDYDPEKHTFLSAASCTTNCVVPLLKMLDDECQIKQGWVTTIHALTSDQNHMDNPHEDLRRARSCTQSIIPTTTGIGKALKAILPHLAPSIEGTAVRVPIHDVSLTDLTVEVSKNKCTVDSIKKIFSDAIEERYSHIVEMSNEPLVSKDYIGNDKSAVVDGASIMVKGNQIKVLAWYDNEWAYSCRVAELAHYLLERRRTHGKLQRTS</sequence>
<dbReference type="SUPFAM" id="SSF51735">
    <property type="entry name" value="NAD(P)-binding Rossmann-fold domains"/>
    <property type="match status" value="1"/>
</dbReference>
<protein>
    <submittedName>
        <fullName evidence="9">Glyceraldehyde-3-phosphate dehydrogenase 2</fullName>
    </submittedName>
</protein>
<dbReference type="SUPFAM" id="SSF55347">
    <property type="entry name" value="Glyceraldehyde-3-phosphate dehydrogenase-like, C-terminal domain"/>
    <property type="match status" value="1"/>
</dbReference>
<evidence type="ECO:0000313" key="10">
    <source>
        <dbReference type="Proteomes" id="UP000628775"/>
    </source>
</evidence>
<dbReference type="InterPro" id="IPR036291">
    <property type="entry name" value="NAD(P)-bd_dom_sf"/>
</dbReference>
<comment type="similarity">
    <text evidence="1 7">Belongs to the glyceraldehyde-3-phosphate dehydrogenase family.</text>
</comment>
<feature type="binding site" evidence="4">
    <location>
        <begin position="153"/>
        <end position="155"/>
    </location>
    <ligand>
        <name>D-glyceraldehyde 3-phosphate</name>
        <dbReference type="ChEBI" id="CHEBI:59776"/>
    </ligand>
</feature>
<reference evidence="9" key="1">
    <citation type="journal article" date="2014" name="Int. J. Syst. Evol. Microbiol.">
        <title>Complete genome sequence of Corynebacterium casei LMG S-19264T (=DSM 44701T), isolated from a smear-ripened cheese.</title>
        <authorList>
            <consortium name="US DOE Joint Genome Institute (JGI-PGF)"/>
            <person name="Walter F."/>
            <person name="Albersmeier A."/>
            <person name="Kalinowski J."/>
            <person name="Ruckert C."/>
        </authorList>
    </citation>
    <scope>NUCLEOTIDE SEQUENCE</scope>
    <source>
        <strain evidence="9">CGMCC 1.15371</strain>
    </source>
</reference>
<evidence type="ECO:0000256" key="6">
    <source>
        <dbReference type="PIRSR" id="PIRSR000149-4"/>
    </source>
</evidence>
<dbReference type="Gene3D" id="3.40.50.720">
    <property type="entry name" value="NAD(P)-binding Rossmann-like Domain"/>
    <property type="match status" value="1"/>
</dbReference>
<evidence type="ECO:0000313" key="9">
    <source>
        <dbReference type="EMBL" id="GGE53012.1"/>
    </source>
</evidence>
<feature type="binding site" evidence="4">
    <location>
        <begin position="212"/>
        <end position="213"/>
    </location>
    <ligand>
        <name>D-glyceraldehyde 3-phosphate</name>
        <dbReference type="ChEBI" id="CHEBI:59776"/>
    </ligand>
</feature>
<dbReference type="GO" id="GO:0050661">
    <property type="term" value="F:NADP binding"/>
    <property type="evidence" value="ECO:0007669"/>
    <property type="project" value="InterPro"/>
</dbReference>
<evidence type="ECO:0000256" key="7">
    <source>
        <dbReference type="RuleBase" id="RU000397"/>
    </source>
</evidence>
<dbReference type="Gene3D" id="3.30.360.10">
    <property type="entry name" value="Dihydrodipicolinate Reductase, domain 2"/>
    <property type="match status" value="1"/>
</dbReference>
<dbReference type="GO" id="GO:0051287">
    <property type="term" value="F:NAD binding"/>
    <property type="evidence" value="ECO:0007669"/>
    <property type="project" value="InterPro"/>
</dbReference>
<dbReference type="CDD" id="cd05214">
    <property type="entry name" value="GAPDH_I_N"/>
    <property type="match status" value="1"/>
</dbReference>
<evidence type="ECO:0000256" key="3">
    <source>
        <dbReference type="PIRSR" id="PIRSR000149-1"/>
    </source>
</evidence>
<dbReference type="RefSeq" id="WP_229672736.1">
    <property type="nucleotide sequence ID" value="NZ_BMIR01000022.1"/>
</dbReference>
<evidence type="ECO:0000256" key="1">
    <source>
        <dbReference type="ARBA" id="ARBA00007406"/>
    </source>
</evidence>
<gene>
    <name evidence="9" type="primary">gapB</name>
    <name evidence="9" type="ORF">GCM10011391_34880</name>
</gene>
<dbReference type="PIRSF" id="PIRSF000149">
    <property type="entry name" value="GAP_DH"/>
    <property type="match status" value="1"/>
</dbReference>
<dbReference type="EMBL" id="BMIR01000022">
    <property type="protein sequence ID" value="GGE53012.1"/>
    <property type="molecule type" value="Genomic_DNA"/>
</dbReference>
<dbReference type="Pfam" id="PF02800">
    <property type="entry name" value="Gp_dh_C"/>
    <property type="match status" value="1"/>
</dbReference>
<keyword evidence="10" id="KW-1185">Reference proteome</keyword>
<dbReference type="SMART" id="SM00846">
    <property type="entry name" value="Gp_dh_N"/>
    <property type="match status" value="1"/>
</dbReference>
<keyword evidence="5" id="KW-0520">NAD</keyword>
<dbReference type="InterPro" id="IPR020831">
    <property type="entry name" value="GlycerAld/Erythrose_P_DH"/>
</dbReference>
<reference evidence="9" key="2">
    <citation type="submission" date="2020-09" db="EMBL/GenBank/DDBJ databases">
        <authorList>
            <person name="Sun Q."/>
            <person name="Zhou Y."/>
        </authorList>
    </citation>
    <scope>NUCLEOTIDE SEQUENCE</scope>
    <source>
        <strain evidence="9">CGMCC 1.15371</strain>
    </source>
</reference>
<dbReference type="AlphaFoldDB" id="A0A8J2YME8"/>
<proteinExistence type="inferred from homology"/>
<evidence type="ECO:0000256" key="2">
    <source>
        <dbReference type="ARBA" id="ARBA00023002"/>
    </source>
</evidence>
<evidence type="ECO:0000256" key="4">
    <source>
        <dbReference type="PIRSR" id="PIRSR000149-2"/>
    </source>
</evidence>
<feature type="binding site" evidence="5">
    <location>
        <position position="317"/>
    </location>
    <ligand>
        <name>NAD(+)</name>
        <dbReference type="ChEBI" id="CHEBI:57540"/>
    </ligand>
</feature>
<feature type="binding site" evidence="4">
    <location>
        <position position="235"/>
    </location>
    <ligand>
        <name>D-glyceraldehyde 3-phosphate</name>
        <dbReference type="ChEBI" id="CHEBI:59776"/>
    </ligand>
</feature>
<keyword evidence="5" id="KW-0547">Nucleotide-binding</keyword>
<name>A0A8J2YME8_9BACL</name>
<feature type="binding site" evidence="4">
    <location>
        <position position="184"/>
    </location>
    <ligand>
        <name>D-glyceraldehyde 3-phosphate</name>
        <dbReference type="ChEBI" id="CHEBI:59776"/>
    </ligand>
</feature>
<dbReference type="FunFam" id="3.30.360.10:FF:000002">
    <property type="entry name" value="Glyceraldehyde-3-phosphate dehydrogenase"/>
    <property type="match status" value="1"/>
</dbReference>
<dbReference type="GO" id="GO:0016620">
    <property type="term" value="F:oxidoreductase activity, acting on the aldehyde or oxo group of donors, NAD or NADP as acceptor"/>
    <property type="evidence" value="ECO:0007669"/>
    <property type="project" value="InterPro"/>
</dbReference>
<evidence type="ECO:0000259" key="8">
    <source>
        <dbReference type="SMART" id="SM00846"/>
    </source>
</evidence>
<feature type="binding site" evidence="5">
    <location>
        <begin position="12"/>
        <end position="13"/>
    </location>
    <ligand>
        <name>NAD(+)</name>
        <dbReference type="ChEBI" id="CHEBI:57540"/>
    </ligand>
</feature>
<dbReference type="GO" id="GO:0006006">
    <property type="term" value="P:glucose metabolic process"/>
    <property type="evidence" value="ECO:0007669"/>
    <property type="project" value="InterPro"/>
</dbReference>
<organism evidence="9 10">
    <name type="scientific">Pullulanibacillus camelliae</name>
    <dbReference type="NCBI Taxonomy" id="1707096"/>
    <lineage>
        <taxon>Bacteria</taxon>
        <taxon>Bacillati</taxon>
        <taxon>Bacillota</taxon>
        <taxon>Bacilli</taxon>
        <taxon>Bacillales</taxon>
        <taxon>Sporolactobacillaceae</taxon>
        <taxon>Pullulanibacillus</taxon>
    </lineage>
</organism>
<feature type="binding site" evidence="5">
    <location>
        <position position="122"/>
    </location>
    <ligand>
        <name>NAD(+)</name>
        <dbReference type="ChEBI" id="CHEBI:57540"/>
    </ligand>
</feature>
<feature type="binding site" evidence="5">
    <location>
        <position position="80"/>
    </location>
    <ligand>
        <name>NAD(+)</name>
        <dbReference type="ChEBI" id="CHEBI:57540"/>
    </ligand>
</feature>